<comment type="caution">
    <text evidence="1">The sequence shown here is derived from an EMBL/GenBank/DDBJ whole genome shotgun (WGS) entry which is preliminary data.</text>
</comment>
<gene>
    <name evidence="1" type="ORF">D4764_12G0010410</name>
</gene>
<keyword evidence="2" id="KW-1185">Reference proteome</keyword>
<sequence>MLSGSAKVLRATAGIQPLVEGVFITPRVRFCLQ</sequence>
<dbReference type="Proteomes" id="UP000324091">
    <property type="component" value="Chromosome 12"/>
</dbReference>
<evidence type="ECO:0000313" key="1">
    <source>
        <dbReference type="EMBL" id="TWW77651.1"/>
    </source>
</evidence>
<dbReference type="AlphaFoldDB" id="A0A5C6PFU7"/>
<proteinExistence type="predicted"/>
<dbReference type="EMBL" id="RHFK02000004">
    <property type="protein sequence ID" value="TWW77651.1"/>
    <property type="molecule type" value="Genomic_DNA"/>
</dbReference>
<reference evidence="1 2" key="1">
    <citation type="submission" date="2019-04" db="EMBL/GenBank/DDBJ databases">
        <title>Chromosome genome assembly for Takifugu flavidus.</title>
        <authorList>
            <person name="Xiao S."/>
        </authorList>
    </citation>
    <scope>NUCLEOTIDE SEQUENCE [LARGE SCALE GENOMIC DNA]</scope>
    <source>
        <strain evidence="1">HTHZ2018</strain>
        <tissue evidence="1">Muscle</tissue>
    </source>
</reference>
<name>A0A5C6PFU7_9TELE</name>
<organism evidence="1 2">
    <name type="scientific">Takifugu flavidus</name>
    <name type="common">sansaifugu</name>
    <dbReference type="NCBI Taxonomy" id="433684"/>
    <lineage>
        <taxon>Eukaryota</taxon>
        <taxon>Metazoa</taxon>
        <taxon>Chordata</taxon>
        <taxon>Craniata</taxon>
        <taxon>Vertebrata</taxon>
        <taxon>Euteleostomi</taxon>
        <taxon>Actinopterygii</taxon>
        <taxon>Neopterygii</taxon>
        <taxon>Teleostei</taxon>
        <taxon>Neoteleostei</taxon>
        <taxon>Acanthomorphata</taxon>
        <taxon>Eupercaria</taxon>
        <taxon>Tetraodontiformes</taxon>
        <taxon>Tetradontoidea</taxon>
        <taxon>Tetraodontidae</taxon>
        <taxon>Takifugu</taxon>
    </lineage>
</organism>
<accession>A0A5C6PFU7</accession>
<protein>
    <submittedName>
        <fullName evidence="1">Uncharacterized protein</fullName>
    </submittedName>
</protein>
<evidence type="ECO:0000313" key="2">
    <source>
        <dbReference type="Proteomes" id="UP000324091"/>
    </source>
</evidence>